<dbReference type="InterPro" id="IPR000509">
    <property type="entry name" value="Ribosomal_eL36"/>
</dbReference>
<dbReference type="AlphaFoldDB" id="A0A5N4E9S1"/>
<comment type="caution">
    <text evidence="8">The sequence shown here is derived from an EMBL/GenBank/DDBJ whole genome shotgun (WGS) entry which is preliminary data.</text>
</comment>
<protein>
    <recommendedName>
        <fullName evidence="6">Large ribosomal subunit protein eL36</fullName>
    </recommendedName>
    <alternativeName>
        <fullName evidence="7">60S ribosomal protein L36</fullName>
    </alternativeName>
</protein>
<comment type="function">
    <text evidence="5">Component of the large ribosomal subunit. The ribosome is a large ribonucleoprotein complex responsible for the synthesis of proteins in the cell.</text>
</comment>
<evidence type="ECO:0000256" key="5">
    <source>
        <dbReference type="ARBA" id="ARBA00034092"/>
    </source>
</evidence>
<gene>
    <name evidence="8" type="ORF">Cadr_000015821</name>
</gene>
<keyword evidence="9" id="KW-1185">Reference proteome</keyword>
<evidence type="ECO:0000256" key="1">
    <source>
        <dbReference type="ARBA" id="ARBA00006509"/>
    </source>
</evidence>
<evidence type="ECO:0000256" key="6">
    <source>
        <dbReference type="ARBA" id="ARBA00035226"/>
    </source>
</evidence>
<dbReference type="Pfam" id="PF01158">
    <property type="entry name" value="Ribosomal_L36e"/>
    <property type="match status" value="1"/>
</dbReference>
<proteinExistence type="inferred from homology"/>
<dbReference type="PANTHER" id="PTHR10114">
    <property type="entry name" value="60S RIBOSOMAL PROTEIN L36"/>
    <property type="match status" value="1"/>
</dbReference>
<dbReference type="GO" id="GO:0005840">
    <property type="term" value="C:ribosome"/>
    <property type="evidence" value="ECO:0007669"/>
    <property type="project" value="UniProtKB-KW"/>
</dbReference>
<evidence type="ECO:0000313" key="8">
    <source>
        <dbReference type="EMBL" id="KAB1279786.1"/>
    </source>
</evidence>
<dbReference type="Gene3D" id="1.10.10.1760">
    <property type="entry name" value="60S ribosomal protein L36"/>
    <property type="match status" value="1"/>
</dbReference>
<name>A0A5N4E9S1_CAMDR</name>
<comment type="subunit">
    <text evidence="2">Component of the large ribosomal subunit.</text>
</comment>
<keyword evidence="4" id="KW-0687">Ribonucleoprotein</keyword>
<dbReference type="GO" id="GO:0006412">
    <property type="term" value="P:translation"/>
    <property type="evidence" value="ECO:0007669"/>
    <property type="project" value="InterPro"/>
</dbReference>
<dbReference type="GO" id="GO:0003735">
    <property type="term" value="F:structural constituent of ribosome"/>
    <property type="evidence" value="ECO:0007669"/>
    <property type="project" value="InterPro"/>
</dbReference>
<comment type="similarity">
    <text evidence="1">Belongs to the eukaryotic ribosomal protein eL36 family.</text>
</comment>
<evidence type="ECO:0000256" key="3">
    <source>
        <dbReference type="ARBA" id="ARBA00022980"/>
    </source>
</evidence>
<evidence type="ECO:0000256" key="2">
    <source>
        <dbReference type="ARBA" id="ARBA00011133"/>
    </source>
</evidence>
<dbReference type="InterPro" id="IPR038097">
    <property type="entry name" value="Ribosomal_eL36_sf"/>
</dbReference>
<organism evidence="8 9">
    <name type="scientific">Camelus dromedarius</name>
    <name type="common">Dromedary</name>
    <name type="synonym">Arabian camel</name>
    <dbReference type="NCBI Taxonomy" id="9838"/>
    <lineage>
        <taxon>Eukaryota</taxon>
        <taxon>Metazoa</taxon>
        <taxon>Chordata</taxon>
        <taxon>Craniata</taxon>
        <taxon>Vertebrata</taxon>
        <taxon>Euteleostomi</taxon>
        <taxon>Mammalia</taxon>
        <taxon>Eutheria</taxon>
        <taxon>Laurasiatheria</taxon>
        <taxon>Artiodactyla</taxon>
        <taxon>Tylopoda</taxon>
        <taxon>Camelidae</taxon>
        <taxon>Camelus</taxon>
    </lineage>
</organism>
<evidence type="ECO:0000256" key="7">
    <source>
        <dbReference type="ARBA" id="ARBA00035331"/>
    </source>
</evidence>
<accession>A0A5N4E9S1</accession>
<dbReference type="Proteomes" id="UP000299084">
    <property type="component" value="Unassembled WGS sequence"/>
</dbReference>
<evidence type="ECO:0000313" key="9">
    <source>
        <dbReference type="Proteomes" id="UP000299084"/>
    </source>
</evidence>
<dbReference type="GO" id="GO:1990904">
    <property type="term" value="C:ribonucleoprotein complex"/>
    <property type="evidence" value="ECO:0007669"/>
    <property type="project" value="UniProtKB-KW"/>
</dbReference>
<sequence length="69" mass="8007">MAMGLIEGHKVTKNVSKLRHSRCCGRLTKHTRFMRDMIQELCGLASYKQQAMELPRVSKDKQALKFIEK</sequence>
<reference evidence="8 9" key="1">
    <citation type="journal article" date="2019" name="Mol. Ecol. Resour.">
        <title>Improving Illumina assemblies with Hi-C and long reads: an example with the North African dromedary.</title>
        <authorList>
            <person name="Elbers J.P."/>
            <person name="Rogers M.F."/>
            <person name="Perelman P.L."/>
            <person name="Proskuryakova A.A."/>
            <person name="Serdyukova N.A."/>
            <person name="Johnson W.E."/>
            <person name="Horin P."/>
            <person name="Corander J."/>
            <person name="Murphy D."/>
            <person name="Burger P.A."/>
        </authorList>
    </citation>
    <scope>NUCLEOTIDE SEQUENCE [LARGE SCALE GENOMIC DNA]</scope>
    <source>
        <strain evidence="8">Drom800</strain>
        <tissue evidence="8">Blood</tissue>
    </source>
</reference>
<evidence type="ECO:0000256" key="4">
    <source>
        <dbReference type="ARBA" id="ARBA00023274"/>
    </source>
</evidence>
<dbReference type="EMBL" id="JWIN03000004">
    <property type="protein sequence ID" value="KAB1279786.1"/>
    <property type="molecule type" value="Genomic_DNA"/>
</dbReference>
<keyword evidence="3 8" id="KW-0689">Ribosomal protein</keyword>